<evidence type="ECO:0000256" key="6">
    <source>
        <dbReference type="ARBA" id="ARBA00022989"/>
    </source>
</evidence>
<reference evidence="15 16" key="1">
    <citation type="journal article" date="2015" name="Int. J. Syst. Evol. Microbiol.">
        <title>Exiguobacterium enclense sp. nov., isolated from sediment.</title>
        <authorList>
            <person name="Dastager S.G."/>
            <person name="Mawlankar R."/>
            <person name="Sonalkar V.V."/>
            <person name="Thorat M.N."/>
            <person name="Mual P."/>
            <person name="Verma A."/>
            <person name="Krishnamurthi S."/>
            <person name="Tang S.K."/>
            <person name="Li W.J."/>
        </authorList>
    </citation>
    <scope>NUCLEOTIDE SEQUENCE [LARGE SCALE GENOMIC DNA]</scope>
    <source>
        <strain evidence="15 16">NIO-1109</strain>
    </source>
</reference>
<dbReference type="InterPro" id="IPR003691">
    <property type="entry name" value="FluC"/>
</dbReference>
<comment type="subcellular location">
    <subcellularLocation>
        <location evidence="1 14">Cell membrane</location>
        <topology evidence="1 14">Multi-pass membrane protein</topology>
    </subcellularLocation>
</comment>
<comment type="similarity">
    <text evidence="11 14">Belongs to the fluoride channel Fluc/FEX (TC 1.A.43) family.</text>
</comment>
<keyword evidence="10 14" id="KW-0407">Ion channel</keyword>
<dbReference type="GO" id="GO:0005886">
    <property type="term" value="C:plasma membrane"/>
    <property type="evidence" value="ECO:0007669"/>
    <property type="project" value="UniProtKB-SubCell"/>
</dbReference>
<evidence type="ECO:0000256" key="10">
    <source>
        <dbReference type="ARBA" id="ARBA00023303"/>
    </source>
</evidence>
<feature type="transmembrane region" description="Helical" evidence="14">
    <location>
        <begin position="93"/>
        <end position="114"/>
    </location>
</feature>
<dbReference type="GO" id="GO:0062054">
    <property type="term" value="F:fluoride channel activity"/>
    <property type="evidence" value="ECO:0007669"/>
    <property type="project" value="UniProtKB-UniRule"/>
</dbReference>
<keyword evidence="9 14" id="KW-0472">Membrane</keyword>
<dbReference type="NCBIfam" id="TIGR00494">
    <property type="entry name" value="crcB"/>
    <property type="match status" value="1"/>
</dbReference>
<dbReference type="PANTHER" id="PTHR28259">
    <property type="entry name" value="FLUORIDE EXPORT PROTEIN 1-RELATED"/>
    <property type="match status" value="1"/>
</dbReference>
<evidence type="ECO:0000256" key="11">
    <source>
        <dbReference type="ARBA" id="ARBA00035120"/>
    </source>
</evidence>
<keyword evidence="4 14" id="KW-0812">Transmembrane</keyword>
<dbReference type="HAMAP" id="MF_00454">
    <property type="entry name" value="FluC"/>
    <property type="match status" value="1"/>
</dbReference>
<evidence type="ECO:0000256" key="12">
    <source>
        <dbReference type="ARBA" id="ARBA00035585"/>
    </source>
</evidence>
<protein>
    <recommendedName>
        <fullName evidence="14">Fluoride-specific ion channel FluC</fullName>
    </recommendedName>
</protein>
<keyword evidence="6 14" id="KW-1133">Transmembrane helix</keyword>
<feature type="binding site" evidence="14">
    <location>
        <position position="69"/>
    </location>
    <ligand>
        <name>Na(+)</name>
        <dbReference type="ChEBI" id="CHEBI:29101"/>
        <note>structural</note>
    </ligand>
</feature>
<dbReference type="Proteomes" id="UP000053797">
    <property type="component" value="Unassembled WGS sequence"/>
</dbReference>
<keyword evidence="5 14" id="KW-0479">Metal-binding</keyword>
<evidence type="ECO:0000256" key="14">
    <source>
        <dbReference type="HAMAP-Rule" id="MF_00454"/>
    </source>
</evidence>
<keyword evidence="3 14" id="KW-1003">Cell membrane</keyword>
<evidence type="ECO:0000256" key="9">
    <source>
        <dbReference type="ARBA" id="ARBA00023136"/>
    </source>
</evidence>
<comment type="function">
    <text evidence="13 14">Fluoride-specific ion channel. Important for reducing fluoride concentration in the cell, thus reducing its toxicity.</text>
</comment>
<keyword evidence="2 14" id="KW-0813">Transport</keyword>
<feature type="transmembrane region" description="Helical" evidence="14">
    <location>
        <begin position="34"/>
        <end position="52"/>
    </location>
</feature>
<evidence type="ECO:0000256" key="3">
    <source>
        <dbReference type="ARBA" id="ARBA00022475"/>
    </source>
</evidence>
<organism evidence="15 16">
    <name type="scientific">Exiguobacterium indicum</name>
    <dbReference type="NCBI Taxonomy" id="296995"/>
    <lineage>
        <taxon>Bacteria</taxon>
        <taxon>Bacillati</taxon>
        <taxon>Bacillota</taxon>
        <taxon>Bacilli</taxon>
        <taxon>Bacillales</taxon>
        <taxon>Bacillales Family XII. Incertae Sedis</taxon>
        <taxon>Exiguobacterium</taxon>
    </lineage>
</organism>
<dbReference type="AlphaFoldDB" id="A0A0V8GET6"/>
<dbReference type="NCBIfam" id="NF010801">
    <property type="entry name" value="PRK14205.1"/>
    <property type="match status" value="1"/>
</dbReference>
<evidence type="ECO:0000256" key="13">
    <source>
        <dbReference type="ARBA" id="ARBA00049940"/>
    </source>
</evidence>
<feature type="transmembrane region" description="Helical" evidence="14">
    <location>
        <begin position="59"/>
        <end position="77"/>
    </location>
</feature>
<dbReference type="GO" id="GO:0046872">
    <property type="term" value="F:metal ion binding"/>
    <property type="evidence" value="ECO:0007669"/>
    <property type="project" value="UniProtKB-KW"/>
</dbReference>
<evidence type="ECO:0000256" key="2">
    <source>
        <dbReference type="ARBA" id="ARBA00022448"/>
    </source>
</evidence>
<dbReference type="OrthoDB" id="9815830at2"/>
<evidence type="ECO:0000313" key="15">
    <source>
        <dbReference type="EMBL" id="KSU48791.1"/>
    </source>
</evidence>
<proteinExistence type="inferred from homology"/>
<dbReference type="Pfam" id="PF02537">
    <property type="entry name" value="CRCB"/>
    <property type="match status" value="1"/>
</dbReference>
<dbReference type="RefSeq" id="WP_058265494.1">
    <property type="nucleotide sequence ID" value="NZ_FMYN01000003.1"/>
</dbReference>
<dbReference type="EMBL" id="LNQL01000003">
    <property type="protein sequence ID" value="KSU48791.1"/>
    <property type="molecule type" value="Genomic_DNA"/>
</dbReference>
<evidence type="ECO:0000256" key="7">
    <source>
        <dbReference type="ARBA" id="ARBA00023053"/>
    </source>
</evidence>
<feature type="binding site" evidence="14">
    <location>
        <position position="72"/>
    </location>
    <ligand>
        <name>Na(+)</name>
        <dbReference type="ChEBI" id="CHEBI:29101"/>
        <note>structural</note>
    </ligand>
</feature>
<name>A0A0V8GET6_9BACL</name>
<dbReference type="GO" id="GO:0140114">
    <property type="term" value="P:cellular detoxification of fluoride"/>
    <property type="evidence" value="ECO:0007669"/>
    <property type="project" value="UniProtKB-UniRule"/>
</dbReference>
<evidence type="ECO:0000256" key="1">
    <source>
        <dbReference type="ARBA" id="ARBA00004651"/>
    </source>
</evidence>
<dbReference type="PANTHER" id="PTHR28259:SF16">
    <property type="entry name" value="FLUORIDE-SPECIFIC ION CHANNEL FLUC 2"/>
    <property type="match status" value="1"/>
</dbReference>
<comment type="activity regulation">
    <text evidence="14">Na(+) is not transported, but it plays an essential structural role and its presence is essential for fluoride channel function.</text>
</comment>
<keyword evidence="8 14" id="KW-0406">Ion transport</keyword>
<evidence type="ECO:0000256" key="4">
    <source>
        <dbReference type="ARBA" id="ARBA00022692"/>
    </source>
</evidence>
<comment type="catalytic activity">
    <reaction evidence="12">
        <text>fluoride(in) = fluoride(out)</text>
        <dbReference type="Rhea" id="RHEA:76159"/>
        <dbReference type="ChEBI" id="CHEBI:17051"/>
    </reaction>
    <physiologicalReaction direction="left-to-right" evidence="12">
        <dbReference type="Rhea" id="RHEA:76160"/>
    </physiologicalReaction>
</comment>
<sequence>MTLLALALGAFCGAISRFAVSQWMKTVWKREFPLATFLINVIGSFLLGLVIGAHLDTTWTLLLGTGFLGSFTTFSTFKIETLQLFQDGNRKVLTLYLISSYGFGILAAFLGITLTA</sequence>
<evidence type="ECO:0000313" key="16">
    <source>
        <dbReference type="Proteomes" id="UP000053797"/>
    </source>
</evidence>
<keyword evidence="7 14" id="KW-0915">Sodium</keyword>
<comment type="caution">
    <text evidence="15">The sequence shown here is derived from an EMBL/GenBank/DDBJ whole genome shotgun (WGS) entry which is preliminary data.</text>
</comment>
<evidence type="ECO:0000256" key="5">
    <source>
        <dbReference type="ARBA" id="ARBA00022723"/>
    </source>
</evidence>
<accession>A0A0V8GET6</accession>
<evidence type="ECO:0000256" key="8">
    <source>
        <dbReference type="ARBA" id="ARBA00023065"/>
    </source>
</evidence>
<gene>
    <name evidence="14" type="primary">fluC</name>
    <name evidence="14" type="synonym">crcB</name>
    <name evidence="15" type="ORF">AS033_10710</name>
</gene>